<feature type="transmembrane region" description="Helical" evidence="1">
    <location>
        <begin position="20"/>
        <end position="39"/>
    </location>
</feature>
<feature type="transmembrane region" description="Helical" evidence="1">
    <location>
        <begin position="91"/>
        <end position="114"/>
    </location>
</feature>
<evidence type="ECO:0000256" key="1">
    <source>
        <dbReference type="SAM" id="Phobius"/>
    </source>
</evidence>
<evidence type="ECO:0000313" key="3">
    <source>
        <dbReference type="Proteomes" id="UP000002640"/>
    </source>
</evidence>
<protein>
    <submittedName>
        <fullName evidence="2">Uncharacterized protein</fullName>
    </submittedName>
</protein>
<keyword evidence="3" id="KW-1185">Reference proteome</keyword>
<sequence length="318" mass="35880">MGVLTSRWLTRSTRLNNGIMGVPSLFLSAISSITLFAQYRKTSFRSSKVLGMIQLPSNTNRAWTTAKYQYNFAPRGRGNVLLGGVIIDFKFLIFILLALVAVGMALTLWSLALYRKKGMQKRHLSDWCVLAPTPVPYSAGILWPSTSMSVQWTVNFFCIRDQQYFQLKHKLYRLLSQTSRFLRWSSVDGGIAPLVFTAYLQNQSTTPDRASYGGSKATSFRYIQHQMKCLRGRSDEVEANVAFVNAAVMSDPLVYLRMIFGNGASTDLAHYQSLLRPNRVVLLPVVVVGEHNEYTAGLRMLRRVRATELSWPELVQCG</sequence>
<keyword evidence="1" id="KW-0812">Transmembrane</keyword>
<dbReference type="InParanoid" id="G4Z2W3"/>
<keyword evidence="1" id="KW-0472">Membrane</keyword>
<dbReference type="RefSeq" id="XP_009522013.1">
    <property type="nucleotide sequence ID" value="XM_009523718.1"/>
</dbReference>
<name>G4Z2W3_PHYSP</name>
<dbReference type="GeneID" id="20641553"/>
<evidence type="ECO:0000313" key="2">
    <source>
        <dbReference type="EMBL" id="EGZ19296.1"/>
    </source>
</evidence>
<dbReference type="AlphaFoldDB" id="G4Z2W3"/>
<proteinExistence type="predicted"/>
<dbReference type="Proteomes" id="UP000002640">
    <property type="component" value="Unassembled WGS sequence"/>
</dbReference>
<gene>
    <name evidence="2" type="ORF">PHYSODRAFT_297911</name>
</gene>
<keyword evidence="1" id="KW-1133">Transmembrane helix</keyword>
<accession>G4Z2W3</accession>
<dbReference type="KEGG" id="psoj:PHYSODRAFT_297911"/>
<reference evidence="2 3" key="1">
    <citation type="journal article" date="2006" name="Science">
        <title>Phytophthora genome sequences uncover evolutionary origins and mechanisms of pathogenesis.</title>
        <authorList>
            <person name="Tyler B.M."/>
            <person name="Tripathy S."/>
            <person name="Zhang X."/>
            <person name="Dehal P."/>
            <person name="Jiang R.H."/>
            <person name="Aerts A."/>
            <person name="Arredondo F.D."/>
            <person name="Baxter L."/>
            <person name="Bensasson D."/>
            <person name="Beynon J.L."/>
            <person name="Chapman J."/>
            <person name="Damasceno C.M."/>
            <person name="Dorrance A.E."/>
            <person name="Dou D."/>
            <person name="Dickerman A.W."/>
            <person name="Dubchak I.L."/>
            <person name="Garbelotto M."/>
            <person name="Gijzen M."/>
            <person name="Gordon S.G."/>
            <person name="Govers F."/>
            <person name="Grunwald N.J."/>
            <person name="Huang W."/>
            <person name="Ivors K.L."/>
            <person name="Jones R.W."/>
            <person name="Kamoun S."/>
            <person name="Krampis K."/>
            <person name="Lamour K.H."/>
            <person name="Lee M.K."/>
            <person name="McDonald W.H."/>
            <person name="Medina M."/>
            <person name="Meijer H.J."/>
            <person name="Nordberg E.K."/>
            <person name="Maclean D.J."/>
            <person name="Ospina-Giraldo M.D."/>
            <person name="Morris P.F."/>
            <person name="Phuntumart V."/>
            <person name="Putnam N.H."/>
            <person name="Rash S."/>
            <person name="Rose J.K."/>
            <person name="Sakihama Y."/>
            <person name="Salamov A.A."/>
            <person name="Savidor A."/>
            <person name="Scheuring C.F."/>
            <person name="Smith B.M."/>
            <person name="Sobral B.W."/>
            <person name="Terry A."/>
            <person name="Torto-Alalibo T.A."/>
            <person name="Win J."/>
            <person name="Xu Z."/>
            <person name="Zhang H."/>
            <person name="Grigoriev I.V."/>
            <person name="Rokhsar D.S."/>
            <person name="Boore J.L."/>
        </authorList>
    </citation>
    <scope>NUCLEOTIDE SEQUENCE [LARGE SCALE GENOMIC DNA]</scope>
    <source>
        <strain evidence="2 3">P6497</strain>
    </source>
</reference>
<organism evidence="2 3">
    <name type="scientific">Phytophthora sojae (strain P6497)</name>
    <name type="common">Soybean stem and root rot agent</name>
    <name type="synonym">Phytophthora megasperma f. sp. glycines</name>
    <dbReference type="NCBI Taxonomy" id="1094619"/>
    <lineage>
        <taxon>Eukaryota</taxon>
        <taxon>Sar</taxon>
        <taxon>Stramenopiles</taxon>
        <taxon>Oomycota</taxon>
        <taxon>Peronosporomycetes</taxon>
        <taxon>Peronosporales</taxon>
        <taxon>Peronosporaceae</taxon>
        <taxon>Phytophthora</taxon>
    </lineage>
</organism>
<dbReference type="EMBL" id="JH159153">
    <property type="protein sequence ID" value="EGZ19296.1"/>
    <property type="molecule type" value="Genomic_DNA"/>
</dbReference>